<feature type="compositionally biased region" description="Pro residues" evidence="4">
    <location>
        <begin position="10"/>
        <end position="21"/>
    </location>
</feature>
<proteinExistence type="predicted"/>
<evidence type="ECO:0000256" key="2">
    <source>
        <dbReference type="ARBA" id="ARBA00023125"/>
    </source>
</evidence>
<evidence type="ECO:0000259" key="5">
    <source>
        <dbReference type="PROSITE" id="PS50932"/>
    </source>
</evidence>
<dbReference type="SMART" id="SM00354">
    <property type="entry name" value="HTH_LACI"/>
    <property type="match status" value="1"/>
</dbReference>
<dbReference type="AlphaFoldDB" id="A0A6L9S1F5"/>
<gene>
    <name evidence="6" type="ORF">G1H10_04010</name>
</gene>
<feature type="domain" description="HTH lacI-type" evidence="5">
    <location>
        <begin position="32"/>
        <end position="86"/>
    </location>
</feature>
<dbReference type="SUPFAM" id="SSF47413">
    <property type="entry name" value="lambda repressor-like DNA-binding domains"/>
    <property type="match status" value="1"/>
</dbReference>
<dbReference type="PANTHER" id="PTHR30146">
    <property type="entry name" value="LACI-RELATED TRANSCRIPTIONAL REPRESSOR"/>
    <property type="match status" value="1"/>
</dbReference>
<evidence type="ECO:0000256" key="1">
    <source>
        <dbReference type="ARBA" id="ARBA00023015"/>
    </source>
</evidence>
<dbReference type="InterPro" id="IPR000843">
    <property type="entry name" value="HTH_LacI"/>
</dbReference>
<dbReference type="Pfam" id="PF00356">
    <property type="entry name" value="LacI"/>
    <property type="match status" value="1"/>
</dbReference>
<keyword evidence="1" id="KW-0805">Transcription regulation</keyword>
<dbReference type="InterPro" id="IPR046335">
    <property type="entry name" value="LacI/GalR-like_sensor"/>
</dbReference>
<dbReference type="CDD" id="cd01392">
    <property type="entry name" value="HTH_LacI"/>
    <property type="match status" value="1"/>
</dbReference>
<name>A0A6L9S1F5_9ACTN</name>
<evidence type="ECO:0000256" key="4">
    <source>
        <dbReference type="SAM" id="MobiDB-lite"/>
    </source>
</evidence>
<organism evidence="6 7">
    <name type="scientific">Phytoactinopolyspora halotolerans</name>
    <dbReference type="NCBI Taxonomy" id="1981512"/>
    <lineage>
        <taxon>Bacteria</taxon>
        <taxon>Bacillati</taxon>
        <taxon>Actinomycetota</taxon>
        <taxon>Actinomycetes</taxon>
        <taxon>Jiangellales</taxon>
        <taxon>Jiangellaceae</taxon>
        <taxon>Phytoactinopolyspora</taxon>
    </lineage>
</organism>
<dbReference type="EMBL" id="JAAGOA010000002">
    <property type="protein sequence ID" value="NED99324.1"/>
    <property type="molecule type" value="Genomic_DNA"/>
</dbReference>
<feature type="region of interest" description="Disordered" evidence="4">
    <location>
        <begin position="1"/>
        <end position="30"/>
    </location>
</feature>
<comment type="caution">
    <text evidence="6">The sequence shown here is derived from an EMBL/GenBank/DDBJ whole genome shotgun (WGS) entry which is preliminary data.</text>
</comment>
<dbReference type="Proteomes" id="UP000475214">
    <property type="component" value="Unassembled WGS sequence"/>
</dbReference>
<evidence type="ECO:0000313" key="6">
    <source>
        <dbReference type="EMBL" id="NED99324.1"/>
    </source>
</evidence>
<evidence type="ECO:0000256" key="3">
    <source>
        <dbReference type="ARBA" id="ARBA00023163"/>
    </source>
</evidence>
<dbReference type="InterPro" id="IPR010982">
    <property type="entry name" value="Lambda_DNA-bd_dom_sf"/>
</dbReference>
<dbReference type="GO" id="GO:0000976">
    <property type="term" value="F:transcription cis-regulatory region binding"/>
    <property type="evidence" value="ECO:0007669"/>
    <property type="project" value="TreeGrafter"/>
</dbReference>
<keyword evidence="3" id="KW-0804">Transcription</keyword>
<dbReference type="PANTHER" id="PTHR30146:SF109">
    <property type="entry name" value="HTH-TYPE TRANSCRIPTIONAL REGULATOR GALS"/>
    <property type="match status" value="1"/>
</dbReference>
<accession>A0A6L9S1F5</accession>
<dbReference type="PROSITE" id="PS50932">
    <property type="entry name" value="HTH_LACI_2"/>
    <property type="match status" value="1"/>
</dbReference>
<dbReference type="GO" id="GO:0003700">
    <property type="term" value="F:DNA-binding transcription factor activity"/>
    <property type="evidence" value="ECO:0007669"/>
    <property type="project" value="TreeGrafter"/>
</dbReference>
<dbReference type="CDD" id="cd06285">
    <property type="entry name" value="PBP1_LacI-like"/>
    <property type="match status" value="1"/>
</dbReference>
<protein>
    <submittedName>
        <fullName evidence="6">LacI family transcriptional regulator</fullName>
    </submittedName>
</protein>
<dbReference type="Pfam" id="PF13377">
    <property type="entry name" value="Peripla_BP_3"/>
    <property type="match status" value="1"/>
</dbReference>
<dbReference type="RefSeq" id="WP_163732952.1">
    <property type="nucleotide sequence ID" value="NZ_JAAGOA010000002.1"/>
</dbReference>
<sequence length="364" mass="38384">MGQDASVEPADPPAPADPLRPAPAASSVPRRATIKDVAEMAGVSRSTASRALTGRGYVAEDVRRRVLSAAGKLRYVPDATARHLKQQVSLSIGVLVSDLRNSFYAELAAGAGQAARSHGYSMMLADDGGVAEDEAGAAEAFVALRVAGVVVTPVSATIIDYLRRHGVPVVEVDRQFTAGECDAVVVDNHAAARRATERLTGLGHRRIALFIDETDWTTGRDRYRGYRAALDAAEIEEDPSFVVSSGWDVVAAQDAALRLLQGDARPTAVFAANNVLAEGVWRAAAQLKLRIPDELSVVSFDDAPWMSMVTPGVTAVAQDATTLGRAAVERLLQRVAVPDAPPAVDVIPVDIIERGSTAPPGQIA</sequence>
<reference evidence="6 7" key="1">
    <citation type="submission" date="2020-02" db="EMBL/GenBank/DDBJ databases">
        <authorList>
            <person name="Li X.-J."/>
            <person name="Han X.-M."/>
        </authorList>
    </citation>
    <scope>NUCLEOTIDE SEQUENCE [LARGE SCALE GENOMIC DNA]</scope>
    <source>
        <strain evidence="6 7">CCTCC AB 2017055</strain>
    </source>
</reference>
<evidence type="ECO:0000313" key="7">
    <source>
        <dbReference type="Proteomes" id="UP000475214"/>
    </source>
</evidence>
<keyword evidence="2" id="KW-0238">DNA-binding</keyword>
<dbReference type="PROSITE" id="PS00356">
    <property type="entry name" value="HTH_LACI_1"/>
    <property type="match status" value="1"/>
</dbReference>
<keyword evidence="7" id="KW-1185">Reference proteome</keyword>
<dbReference type="Gene3D" id="1.10.260.40">
    <property type="entry name" value="lambda repressor-like DNA-binding domains"/>
    <property type="match status" value="1"/>
</dbReference>
<dbReference type="InterPro" id="IPR028082">
    <property type="entry name" value="Peripla_BP_I"/>
</dbReference>
<dbReference type="SUPFAM" id="SSF53822">
    <property type="entry name" value="Periplasmic binding protein-like I"/>
    <property type="match status" value="1"/>
</dbReference>
<dbReference type="Gene3D" id="3.40.50.2300">
    <property type="match status" value="2"/>
</dbReference>